<comment type="caution">
    <text evidence="1">The sequence shown here is derived from an EMBL/GenBank/DDBJ whole genome shotgun (WGS) entry which is preliminary data.</text>
</comment>
<dbReference type="Pfam" id="PF12746">
    <property type="entry name" value="GNAT_acetyltran"/>
    <property type="match status" value="1"/>
</dbReference>
<gene>
    <name evidence="1" type="ORF">BED47_10075</name>
</gene>
<proteinExistence type="predicted"/>
<dbReference type="RefSeq" id="WP_069034653.1">
    <property type="nucleotide sequence ID" value="NZ_MDKC01000033.1"/>
</dbReference>
<dbReference type="Proteomes" id="UP000094580">
    <property type="component" value="Unassembled WGS sequence"/>
</dbReference>
<dbReference type="InterPro" id="IPR016181">
    <property type="entry name" value="Acyl_CoA_acyltransferase"/>
</dbReference>
<accession>A0ABX2ZQN9</accession>
<dbReference type="EMBL" id="MDKC01000033">
    <property type="protein sequence ID" value="ODG90789.1"/>
    <property type="molecule type" value="Genomic_DNA"/>
</dbReference>
<dbReference type="InterPro" id="IPR027365">
    <property type="entry name" value="GNAT_acetyltra_YdfB-like"/>
</dbReference>
<dbReference type="Gene3D" id="3.40.630.30">
    <property type="match status" value="1"/>
</dbReference>
<sequence length="224" mass="25329">MKSELELMEMHINVLFKHNEVGKITQINEPPYTSAPRFYIGSTKMGNVKRFLDCLKNEELIELEKSLDTDPSIPLVNIVQILSKTHQIDRLWIGPAYVFQTVGKASSKAIKITQANKQFLLPNFPYTYEELEFKEPCYAIIENDIAVSICCSARQSAEAAEASVYTLEDFRGKEYGLIVSNAWAADIQGQGRTALYSTSWDNYASQAVARKLKLVQYGTDLHFS</sequence>
<name>A0ABX2ZQN9_9BACI</name>
<keyword evidence="2" id="KW-1185">Reference proteome</keyword>
<protein>
    <submittedName>
        <fullName evidence="1">GNAT family N-acetyltransferase</fullName>
    </submittedName>
</protein>
<evidence type="ECO:0000313" key="2">
    <source>
        <dbReference type="Proteomes" id="UP000094580"/>
    </source>
</evidence>
<organism evidence="1 2">
    <name type="scientific">Gottfriedia luciferensis</name>
    <dbReference type="NCBI Taxonomy" id="178774"/>
    <lineage>
        <taxon>Bacteria</taxon>
        <taxon>Bacillati</taxon>
        <taxon>Bacillota</taxon>
        <taxon>Bacilli</taxon>
        <taxon>Bacillales</taxon>
        <taxon>Bacillaceae</taxon>
        <taxon>Gottfriedia</taxon>
    </lineage>
</organism>
<reference evidence="1 2" key="1">
    <citation type="submission" date="2016-07" db="EMBL/GenBank/DDBJ databases">
        <authorList>
            <person name="Townsley L."/>
            <person name="Shank E.A."/>
        </authorList>
    </citation>
    <scope>NUCLEOTIDE SEQUENCE [LARGE SCALE GENOMIC DNA]</scope>
    <source>
        <strain evidence="1 2">CH01</strain>
    </source>
</reference>
<evidence type="ECO:0000313" key="1">
    <source>
        <dbReference type="EMBL" id="ODG90789.1"/>
    </source>
</evidence>
<dbReference type="SUPFAM" id="SSF55729">
    <property type="entry name" value="Acyl-CoA N-acyltransferases (Nat)"/>
    <property type="match status" value="1"/>
</dbReference>